<dbReference type="SUPFAM" id="SSF82171">
    <property type="entry name" value="DPP6 N-terminal domain-like"/>
    <property type="match status" value="1"/>
</dbReference>
<dbReference type="InterPro" id="IPR011042">
    <property type="entry name" value="6-blade_b-propeller_TolB-like"/>
</dbReference>
<dbReference type="EMBL" id="CP015614">
    <property type="protein sequence ID" value="ANF54896.1"/>
    <property type="molecule type" value="Genomic_DNA"/>
</dbReference>
<feature type="signal peptide" evidence="2">
    <location>
        <begin position="1"/>
        <end position="22"/>
    </location>
</feature>
<dbReference type="RefSeq" id="WP_025978421.1">
    <property type="nucleotide sequence ID" value="NZ_CP015614.1"/>
</dbReference>
<feature type="chain" id="PRO_5008004361" evidence="2">
    <location>
        <begin position="23"/>
        <end position="327"/>
    </location>
</feature>
<reference evidence="3 4" key="1">
    <citation type="journal article" date="2014" name="Genome Announc.">
        <title>Genome Sequence of a Promising Hydrogen-Producing Facultative Anaerobic Bacterium, Brevundimonas naejangsanensis Strain B1.</title>
        <authorList>
            <person name="Su H."/>
            <person name="Zhang T."/>
            <person name="Bao M."/>
            <person name="Jiang Y."/>
            <person name="Wang Y."/>
            <person name="Tan T."/>
        </authorList>
    </citation>
    <scope>NUCLEOTIDE SEQUENCE [LARGE SCALE GENOMIC DNA]</scope>
    <source>
        <strain evidence="3 4">B1</strain>
    </source>
</reference>
<dbReference type="KEGG" id="bne:DA69_09145"/>
<dbReference type="OrthoDB" id="9809364at2"/>
<dbReference type="STRING" id="588932.DA69_09145"/>
<feature type="region of interest" description="Disordered" evidence="1">
    <location>
        <begin position="283"/>
        <end position="327"/>
    </location>
</feature>
<proteinExistence type="predicted"/>
<dbReference type="InterPro" id="IPR011659">
    <property type="entry name" value="WD40"/>
</dbReference>
<dbReference type="Pfam" id="PF07676">
    <property type="entry name" value="PD40"/>
    <property type="match status" value="3"/>
</dbReference>
<dbReference type="AlphaFoldDB" id="A0A172Y6X4"/>
<accession>A0A172Y6X4</accession>
<name>A0A172Y6X4_9CAUL</name>
<organism evidence="3 4">
    <name type="scientific">Brevundimonas naejangsanensis</name>
    <dbReference type="NCBI Taxonomy" id="588932"/>
    <lineage>
        <taxon>Bacteria</taxon>
        <taxon>Pseudomonadati</taxon>
        <taxon>Pseudomonadota</taxon>
        <taxon>Alphaproteobacteria</taxon>
        <taxon>Caulobacterales</taxon>
        <taxon>Caulobacteraceae</taxon>
        <taxon>Brevundimonas</taxon>
    </lineage>
</organism>
<protein>
    <submittedName>
        <fullName evidence="3">Uncharacterized protein</fullName>
    </submittedName>
</protein>
<evidence type="ECO:0000256" key="2">
    <source>
        <dbReference type="SAM" id="SignalP"/>
    </source>
</evidence>
<gene>
    <name evidence="3" type="ORF">DA69_09145</name>
</gene>
<dbReference type="Proteomes" id="UP000077603">
    <property type="component" value="Chromosome"/>
</dbReference>
<keyword evidence="2" id="KW-0732">Signal</keyword>
<sequence>MARLMAIFSLAALTVVPGCAQAPTPRAGASPVRWTPAAVSTENYESSPTFTPDGREMYFVAADRNFRNYRILKTTCEDGDWSAPVPAPFGLPLPIIEADPFVTPDGRRLYFISSRHAPAREDFDIWYVERGPEGGWGPAVRLPEPVNSEQAELLPRVTADGTLYFGSDRPGGFGQSDIYVANEDRPGHWTVRNVGPPVSTAANDYEADVTFDGRSMVLVSDRGAKSHLYQFIRRDGGWTEVGRGPGRDDVFQVGPIQSPDGDRLLFAEADSQRSGEVYLFDLRPDTDQSWPPCTATSGRGSESNDSTEVGSGTQVVEPLRRGRRSTP</sequence>
<evidence type="ECO:0000256" key="1">
    <source>
        <dbReference type="SAM" id="MobiDB-lite"/>
    </source>
</evidence>
<keyword evidence="4" id="KW-1185">Reference proteome</keyword>
<feature type="compositionally biased region" description="Polar residues" evidence="1">
    <location>
        <begin position="287"/>
        <end position="314"/>
    </location>
</feature>
<dbReference type="Gene3D" id="2.120.10.30">
    <property type="entry name" value="TolB, C-terminal domain"/>
    <property type="match status" value="1"/>
</dbReference>
<evidence type="ECO:0000313" key="4">
    <source>
        <dbReference type="Proteomes" id="UP000077603"/>
    </source>
</evidence>
<evidence type="ECO:0000313" key="3">
    <source>
        <dbReference type="EMBL" id="ANF54896.1"/>
    </source>
</evidence>